<evidence type="ECO:0000256" key="2">
    <source>
        <dbReference type="ARBA" id="ARBA00022692"/>
    </source>
</evidence>
<dbReference type="GO" id="GO:0005783">
    <property type="term" value="C:endoplasmic reticulum"/>
    <property type="evidence" value="ECO:0007669"/>
    <property type="project" value="TreeGrafter"/>
</dbReference>
<keyword evidence="4 5" id="KW-0472">Membrane</keyword>
<dbReference type="InterPro" id="IPR050846">
    <property type="entry name" value="TLCD"/>
</dbReference>
<feature type="transmembrane region" description="Helical" evidence="6">
    <location>
        <begin position="140"/>
        <end position="160"/>
    </location>
</feature>
<evidence type="ECO:0000256" key="4">
    <source>
        <dbReference type="ARBA" id="ARBA00023136"/>
    </source>
</evidence>
<evidence type="ECO:0000313" key="8">
    <source>
        <dbReference type="EMBL" id="KAJ6026954.1"/>
    </source>
</evidence>
<evidence type="ECO:0000256" key="3">
    <source>
        <dbReference type="ARBA" id="ARBA00022989"/>
    </source>
</evidence>
<dbReference type="GO" id="GO:0016020">
    <property type="term" value="C:membrane"/>
    <property type="evidence" value="ECO:0007669"/>
    <property type="project" value="UniProtKB-SubCell"/>
</dbReference>
<dbReference type="AlphaFoldDB" id="A0AAD6N343"/>
<protein>
    <recommendedName>
        <fullName evidence="7">TLC domain-containing protein</fullName>
    </recommendedName>
</protein>
<evidence type="ECO:0000256" key="6">
    <source>
        <dbReference type="SAM" id="Phobius"/>
    </source>
</evidence>
<feature type="transmembrane region" description="Helical" evidence="6">
    <location>
        <begin position="199"/>
        <end position="219"/>
    </location>
</feature>
<reference evidence="8" key="2">
    <citation type="submission" date="2023-01" db="EMBL/GenBank/DDBJ databases">
        <authorList>
            <person name="Petersen C."/>
        </authorList>
    </citation>
    <scope>NUCLEOTIDE SEQUENCE</scope>
    <source>
        <strain evidence="8">IBT 15450</strain>
    </source>
</reference>
<dbReference type="PANTHER" id="PTHR13439:SF0">
    <property type="entry name" value="TOPOISOMERASE I DAMAGE AFFECTED PROTEIN 4"/>
    <property type="match status" value="1"/>
</dbReference>
<name>A0AAD6N343_PENCN</name>
<sequence length="337" mass="38767">MLDPFPPPPIWLRQLVEPGVLFLNLPALSNHIHEILISFAGYQIIQFFLGPWMSRRLFPQYYLQLDKRTKLNWDVHVVSLVQSIVVSSLALWIIFADKERKTMNTSERIYGYSGGCAMLGALAIGYFLYDLIISAVHIEIYGVGMLFHAITASCVFSFGFRPFLTYYSPVFILYELSSPFLNFHWFLDKTGMSGSKLQWYNGMLLLLVFFCCRIAWGTWQIALVYNDMWHALYQPSLAPASQFQYLAAATQASHQWDGYHCPDDPREISKSSTSRARVIPMWLVLIYVVSSSILNILNFYWFSKMIEAVLKRFQSQPTGKSKGKFLTKSYGSCKIVQ</sequence>
<dbReference type="PROSITE" id="PS50922">
    <property type="entry name" value="TLC"/>
    <property type="match status" value="1"/>
</dbReference>
<dbReference type="SMART" id="SM00724">
    <property type="entry name" value="TLC"/>
    <property type="match status" value="1"/>
</dbReference>
<dbReference type="PANTHER" id="PTHR13439">
    <property type="entry name" value="CT120 PROTEIN"/>
    <property type="match status" value="1"/>
</dbReference>
<organism evidence="8 9">
    <name type="scientific">Penicillium canescens</name>
    <dbReference type="NCBI Taxonomy" id="5083"/>
    <lineage>
        <taxon>Eukaryota</taxon>
        <taxon>Fungi</taxon>
        <taxon>Dikarya</taxon>
        <taxon>Ascomycota</taxon>
        <taxon>Pezizomycotina</taxon>
        <taxon>Eurotiomycetes</taxon>
        <taxon>Eurotiomycetidae</taxon>
        <taxon>Eurotiales</taxon>
        <taxon>Aspergillaceae</taxon>
        <taxon>Penicillium</taxon>
    </lineage>
</organism>
<gene>
    <name evidence="8" type="ORF">N7460_011771</name>
</gene>
<evidence type="ECO:0000256" key="1">
    <source>
        <dbReference type="ARBA" id="ARBA00004141"/>
    </source>
</evidence>
<feature type="transmembrane region" description="Helical" evidence="6">
    <location>
        <begin position="109"/>
        <end position="128"/>
    </location>
</feature>
<feature type="transmembrane region" description="Helical" evidence="6">
    <location>
        <begin position="279"/>
        <end position="302"/>
    </location>
</feature>
<dbReference type="InterPro" id="IPR006634">
    <property type="entry name" value="TLC-dom"/>
</dbReference>
<reference evidence="8" key="1">
    <citation type="journal article" date="2023" name="IMA Fungus">
        <title>Comparative genomic study of the Penicillium genus elucidates a diverse pangenome and 15 lateral gene transfer events.</title>
        <authorList>
            <person name="Petersen C."/>
            <person name="Sorensen T."/>
            <person name="Nielsen M.R."/>
            <person name="Sondergaard T.E."/>
            <person name="Sorensen J.L."/>
            <person name="Fitzpatrick D.A."/>
            <person name="Frisvad J.C."/>
            <person name="Nielsen K.L."/>
        </authorList>
    </citation>
    <scope>NUCLEOTIDE SEQUENCE</scope>
    <source>
        <strain evidence="8">IBT 15450</strain>
    </source>
</reference>
<keyword evidence="2 5" id="KW-0812">Transmembrane</keyword>
<feature type="transmembrane region" description="Helical" evidence="6">
    <location>
        <begin position="166"/>
        <end position="187"/>
    </location>
</feature>
<evidence type="ECO:0000256" key="5">
    <source>
        <dbReference type="PROSITE-ProRule" id="PRU00205"/>
    </source>
</evidence>
<comment type="subcellular location">
    <subcellularLocation>
        <location evidence="1">Membrane</location>
        <topology evidence="1">Multi-pass membrane protein</topology>
    </subcellularLocation>
</comment>
<feature type="transmembrane region" description="Helical" evidence="6">
    <location>
        <begin position="75"/>
        <end position="94"/>
    </location>
</feature>
<accession>A0AAD6N343</accession>
<feature type="transmembrane region" description="Helical" evidence="6">
    <location>
        <begin position="35"/>
        <end position="54"/>
    </location>
</feature>
<proteinExistence type="predicted"/>
<comment type="caution">
    <text evidence="8">The sequence shown here is derived from an EMBL/GenBank/DDBJ whole genome shotgun (WGS) entry which is preliminary data.</text>
</comment>
<evidence type="ECO:0000313" key="9">
    <source>
        <dbReference type="Proteomes" id="UP001219568"/>
    </source>
</evidence>
<keyword evidence="9" id="KW-1185">Reference proteome</keyword>
<feature type="domain" description="TLC" evidence="7">
    <location>
        <begin position="68"/>
        <end position="314"/>
    </location>
</feature>
<keyword evidence="3 6" id="KW-1133">Transmembrane helix</keyword>
<dbReference type="Pfam" id="PF03798">
    <property type="entry name" value="TRAM_LAG1_CLN8"/>
    <property type="match status" value="1"/>
</dbReference>
<evidence type="ECO:0000259" key="7">
    <source>
        <dbReference type="PROSITE" id="PS50922"/>
    </source>
</evidence>
<dbReference type="Proteomes" id="UP001219568">
    <property type="component" value="Unassembled WGS sequence"/>
</dbReference>
<dbReference type="EMBL" id="JAQJZL010000015">
    <property type="protein sequence ID" value="KAJ6026954.1"/>
    <property type="molecule type" value="Genomic_DNA"/>
</dbReference>
<dbReference type="GO" id="GO:0055088">
    <property type="term" value="P:lipid homeostasis"/>
    <property type="evidence" value="ECO:0007669"/>
    <property type="project" value="TreeGrafter"/>
</dbReference>